<evidence type="ECO:0000313" key="1">
    <source>
        <dbReference type="EMBL" id="MEN3067648.1"/>
    </source>
</evidence>
<dbReference type="EMBL" id="JBDIVE010000002">
    <property type="protein sequence ID" value="MEN3067648.1"/>
    <property type="molecule type" value="Genomic_DNA"/>
</dbReference>
<sequence>MILAILQARMSSTRLPGKVLRPVLGVPMLARQIERLQHAQRIDKLIVATSRDASDDAIEACCRELGIDCYRGSLDDVLDRFVQAARPHAPEHVLRLTADCPLTDPALIDQLIALHLAQAADYTTNANPASFPDGLDAEVIRFAVLEQAWREAQQGSEREHVTLYIVNRRAQFHVEVLSSAVDLSALRWTVDEPDDLELVEKIYAALYAQKPQFDMHDVLRLLDAQPELRTWNTSHRRNEGLAKSLAADQAQRAAPAQS</sequence>
<dbReference type="PANTHER" id="PTHR42866">
    <property type="entry name" value="3-DEOXY-MANNO-OCTULOSONATE CYTIDYLYLTRANSFERASE"/>
    <property type="match status" value="1"/>
</dbReference>
<reference evidence="1 2" key="1">
    <citation type="journal article" date="2018" name="Int. J. Syst. Evol. Microbiol.">
        <title>Uliginosibacterium sediminicola sp. nov., isolated from freshwater sediment.</title>
        <authorList>
            <person name="Hwang W.M."/>
            <person name="Kim S.M."/>
            <person name="Kang K."/>
            <person name="Ahn T.Y."/>
        </authorList>
    </citation>
    <scope>NUCLEOTIDE SEQUENCE [LARGE SCALE GENOMIC DNA]</scope>
    <source>
        <strain evidence="1 2">M1-21</strain>
    </source>
</reference>
<dbReference type="CDD" id="cd02518">
    <property type="entry name" value="GT2_SpsF"/>
    <property type="match status" value="1"/>
</dbReference>
<dbReference type="RefSeq" id="WP_345918418.1">
    <property type="nucleotide sequence ID" value="NZ_JBDIVE010000002.1"/>
</dbReference>
<evidence type="ECO:0000313" key="2">
    <source>
        <dbReference type="Proteomes" id="UP001410394"/>
    </source>
</evidence>
<accession>A0ABU9YVA0</accession>
<organism evidence="1 2">
    <name type="scientific">Uliginosibacterium sediminicola</name>
    <dbReference type="NCBI Taxonomy" id="2024550"/>
    <lineage>
        <taxon>Bacteria</taxon>
        <taxon>Pseudomonadati</taxon>
        <taxon>Pseudomonadota</taxon>
        <taxon>Betaproteobacteria</taxon>
        <taxon>Rhodocyclales</taxon>
        <taxon>Zoogloeaceae</taxon>
        <taxon>Uliginosibacterium</taxon>
    </lineage>
</organism>
<name>A0ABU9YVA0_9RHOO</name>
<comment type="caution">
    <text evidence="1">The sequence shown here is derived from an EMBL/GenBank/DDBJ whole genome shotgun (WGS) entry which is preliminary data.</text>
</comment>
<dbReference type="Pfam" id="PF02348">
    <property type="entry name" value="CTP_transf_3"/>
    <property type="match status" value="1"/>
</dbReference>
<dbReference type="PANTHER" id="PTHR42866:SF1">
    <property type="entry name" value="SPORE COAT POLYSACCHARIDE BIOSYNTHESIS PROTEIN SPSF"/>
    <property type="match status" value="1"/>
</dbReference>
<proteinExistence type="predicted"/>
<dbReference type="Gene3D" id="3.90.550.10">
    <property type="entry name" value="Spore Coat Polysaccharide Biosynthesis Protein SpsA, Chain A"/>
    <property type="match status" value="1"/>
</dbReference>
<dbReference type="SUPFAM" id="SSF53448">
    <property type="entry name" value="Nucleotide-diphospho-sugar transferases"/>
    <property type="match status" value="1"/>
</dbReference>
<gene>
    <name evidence="1" type="ORF">ABDB84_04090</name>
</gene>
<dbReference type="InterPro" id="IPR029044">
    <property type="entry name" value="Nucleotide-diphossugar_trans"/>
</dbReference>
<dbReference type="InterPro" id="IPR003329">
    <property type="entry name" value="Cytidylyl_trans"/>
</dbReference>
<protein>
    <submittedName>
        <fullName evidence="1">Glycosyltransferase family protein</fullName>
    </submittedName>
</protein>
<keyword evidence="2" id="KW-1185">Reference proteome</keyword>
<dbReference type="Proteomes" id="UP001410394">
    <property type="component" value="Unassembled WGS sequence"/>
</dbReference>